<dbReference type="EMBL" id="AY915704">
    <property type="protein sequence ID" value="AAX30925.1"/>
    <property type="molecule type" value="mRNA"/>
</dbReference>
<organism evidence="1">
    <name type="scientific">Schistosoma japonicum</name>
    <name type="common">Blood fluke</name>
    <dbReference type="NCBI Taxonomy" id="6182"/>
    <lineage>
        <taxon>Eukaryota</taxon>
        <taxon>Metazoa</taxon>
        <taxon>Spiralia</taxon>
        <taxon>Lophotrochozoa</taxon>
        <taxon>Platyhelminthes</taxon>
        <taxon>Trematoda</taxon>
        <taxon>Digenea</taxon>
        <taxon>Strigeidida</taxon>
        <taxon>Schistosomatoidea</taxon>
        <taxon>Schistosomatidae</taxon>
        <taxon>Schistosoma</taxon>
    </lineage>
</organism>
<name>Q5BRB1_SCHJA</name>
<dbReference type="Gene3D" id="1.25.40.10">
    <property type="entry name" value="Tetratricopeptide repeat domain"/>
    <property type="match status" value="1"/>
</dbReference>
<dbReference type="GO" id="GO:0005814">
    <property type="term" value="C:centriole"/>
    <property type="evidence" value="ECO:0007669"/>
    <property type="project" value="TreeGrafter"/>
</dbReference>
<dbReference type="SMART" id="SM00028">
    <property type="entry name" value="TPR"/>
    <property type="match status" value="1"/>
</dbReference>
<evidence type="ECO:0000313" key="1">
    <source>
        <dbReference type="EMBL" id="AAX30925.1"/>
    </source>
</evidence>
<proteinExistence type="evidence at transcript level"/>
<dbReference type="PANTHER" id="PTHR44117">
    <property type="entry name" value="INTRAFLAGELLAR TRANSPORT PROTEIN 88 HOMOLOG"/>
    <property type="match status" value="1"/>
</dbReference>
<dbReference type="GO" id="GO:0042073">
    <property type="term" value="P:intraciliary transport"/>
    <property type="evidence" value="ECO:0007669"/>
    <property type="project" value="TreeGrafter"/>
</dbReference>
<dbReference type="GO" id="GO:1905515">
    <property type="term" value="P:non-motile cilium assembly"/>
    <property type="evidence" value="ECO:0007669"/>
    <property type="project" value="TreeGrafter"/>
</dbReference>
<dbReference type="Pfam" id="PF13181">
    <property type="entry name" value="TPR_8"/>
    <property type="match status" value="1"/>
</dbReference>
<dbReference type="GO" id="GO:0019894">
    <property type="term" value="F:kinesin binding"/>
    <property type="evidence" value="ECO:0007669"/>
    <property type="project" value="TreeGrafter"/>
</dbReference>
<sequence>MEALQDDTRCVEALYNLGLVCKQLERYEESLEAFFKLHAILRNNASVVYQIMDNYEKLGDSTQAQECEL</sequence>
<dbReference type="InterPro" id="IPR011990">
    <property type="entry name" value="TPR-like_helical_dom_sf"/>
</dbReference>
<dbReference type="GO" id="GO:0097730">
    <property type="term" value="C:non-motile cilium"/>
    <property type="evidence" value="ECO:0007669"/>
    <property type="project" value="TreeGrafter"/>
</dbReference>
<dbReference type="AlphaFoldDB" id="Q5BRB1"/>
<reference evidence="1" key="1">
    <citation type="submission" date="2005-01" db="EMBL/GenBank/DDBJ databases">
        <authorList>
            <person name="Han Z."/>
        </authorList>
    </citation>
    <scope>NUCLEOTIDE SEQUENCE</scope>
</reference>
<dbReference type="InterPro" id="IPR019734">
    <property type="entry name" value="TPR_rpt"/>
</dbReference>
<dbReference type="GO" id="GO:0036064">
    <property type="term" value="C:ciliary basal body"/>
    <property type="evidence" value="ECO:0007669"/>
    <property type="project" value="TreeGrafter"/>
</dbReference>
<accession>Q5BRB1</accession>
<protein>
    <submittedName>
        <fullName evidence="1">SJCHGC08795 protein</fullName>
    </submittedName>
</protein>
<dbReference type="GO" id="GO:0097546">
    <property type="term" value="C:ciliary base"/>
    <property type="evidence" value="ECO:0007669"/>
    <property type="project" value="TreeGrafter"/>
</dbReference>
<dbReference type="PANTHER" id="PTHR44117:SF1">
    <property type="entry name" value="INTRAFLAGELLAR TRANSPORT PROTEIN 88 HOMOLOG"/>
    <property type="match status" value="1"/>
</dbReference>
<reference evidence="1" key="2">
    <citation type="journal article" date="2006" name="PLoS Pathog.">
        <title>New perspectives on host-parasite interplay by comparative transcriptomic and proteomic analyses of Schistosoma japonicum.</title>
        <authorList>
            <person name="Liu F."/>
            <person name="Lu J."/>
            <person name="Hu W."/>
            <person name="Wang S.Y."/>
            <person name="Cui S.J."/>
            <person name="Chi M."/>
            <person name="Yan Q."/>
            <person name="Wang X.R."/>
            <person name="Song H.D."/>
            <person name="Xu X.N."/>
            <person name="Wang J.J."/>
            <person name="Zhang X.L."/>
            <person name="Zhang X."/>
            <person name="Wang Z.Q."/>
            <person name="Xue C.L."/>
            <person name="Brindley P.J."/>
            <person name="McManus D.P."/>
            <person name="Yang P.Y."/>
            <person name="Feng Z."/>
            <person name="Chen Z."/>
            <person name="Han Z.G."/>
        </authorList>
    </citation>
    <scope>NUCLEOTIDE SEQUENCE</scope>
</reference>
<dbReference type="SUPFAM" id="SSF48452">
    <property type="entry name" value="TPR-like"/>
    <property type="match status" value="1"/>
</dbReference>